<dbReference type="Pfam" id="PF00155">
    <property type="entry name" value="Aminotran_1_2"/>
    <property type="match status" value="1"/>
</dbReference>
<dbReference type="Proteomes" id="UP000013232">
    <property type="component" value="Unassembled WGS sequence"/>
</dbReference>
<dbReference type="PROSITE" id="PS50949">
    <property type="entry name" value="HTH_GNTR"/>
    <property type="match status" value="1"/>
</dbReference>
<dbReference type="AlphaFoldDB" id="N6Z3D3"/>
<evidence type="ECO:0000256" key="5">
    <source>
        <dbReference type="ARBA" id="ARBA00023163"/>
    </source>
</evidence>
<dbReference type="InterPro" id="IPR015422">
    <property type="entry name" value="PyrdxlP-dep_Trfase_small"/>
</dbReference>
<keyword evidence="5" id="KW-0804">Transcription</keyword>
<dbReference type="InterPro" id="IPR015424">
    <property type="entry name" value="PyrdxlP-dep_Trfase"/>
</dbReference>
<sequence length="460" mass="51510">MKQKNAAEKIAQDISKQILSGSLKKGDKLPSLRIYARLYSHSLNTVIAAFELLTQWQLVQAHRGKGFFVIGSPRQAHDGDEASPQAYQRAIDTIWLMRQQLLQAPGESNLSIALPPPHWLSEMRIDKFHRQITRNGIAGLFRYGSRYGNPNLRSHINRKLAAHSIGASERQIMTTHGGNHGLDLIIRRYVSAGDPVFVEEPGYYPLFGKLQLQGARMIAIPRLADGPDVEMLEHKLRTERARLFFVQSSGQNPTGSDISEEKARRIAKLAAMYNLLVVEDDAVADIKINSAPKISAVDNLRNTLYVGSFSKSLSASLRAGFIAGDVNRIEELADIKMLLHVSGCEYSERILDVMLSEGHFLRHVVRLQEHARSATRDGIRILKDLGAELFCEPEQTLYLWARFPGIEDMNALTLRLLPKGVVLAPGSIFMLNPRSKSPWTRLNVGYLQDPLFIESMKACL</sequence>
<evidence type="ECO:0000256" key="3">
    <source>
        <dbReference type="ARBA" id="ARBA00023015"/>
    </source>
</evidence>
<evidence type="ECO:0000313" key="8">
    <source>
        <dbReference type="Proteomes" id="UP000013232"/>
    </source>
</evidence>
<dbReference type="InterPro" id="IPR051446">
    <property type="entry name" value="HTH_trans_reg/aminotransferase"/>
</dbReference>
<proteinExistence type="inferred from homology"/>
<dbReference type="GO" id="GO:0030170">
    <property type="term" value="F:pyridoxal phosphate binding"/>
    <property type="evidence" value="ECO:0007669"/>
    <property type="project" value="InterPro"/>
</dbReference>
<comment type="caution">
    <text evidence="7">The sequence shown here is derived from an EMBL/GenBank/DDBJ whole genome shotgun (WGS) entry which is preliminary data.</text>
</comment>
<comment type="similarity">
    <text evidence="1">In the C-terminal section; belongs to the class-I pyridoxal-phosphate-dependent aminotransferase family.</text>
</comment>
<dbReference type="STRING" id="1123367.GCA_000621305_01590"/>
<dbReference type="GO" id="GO:0003700">
    <property type="term" value="F:DNA-binding transcription factor activity"/>
    <property type="evidence" value="ECO:0007669"/>
    <property type="project" value="InterPro"/>
</dbReference>
<dbReference type="InterPro" id="IPR036388">
    <property type="entry name" value="WH-like_DNA-bd_sf"/>
</dbReference>
<reference evidence="7 8" key="1">
    <citation type="submission" date="2012-09" db="EMBL/GenBank/DDBJ databases">
        <title>Draft Genome Sequences of 6 Strains from Genus Thauera.</title>
        <authorList>
            <person name="Liu B."/>
            <person name="Shapleigh J.P."/>
            <person name="Frostegard A.H."/>
        </authorList>
    </citation>
    <scope>NUCLEOTIDE SEQUENCE [LARGE SCALE GENOMIC DNA]</scope>
    <source>
        <strain evidence="8">47Lol / DSM 12138</strain>
    </source>
</reference>
<protein>
    <submittedName>
        <fullName evidence="7">GntR family transcriptional regulator</fullName>
    </submittedName>
</protein>
<dbReference type="OrthoDB" id="9804020at2"/>
<keyword evidence="8" id="KW-1185">Reference proteome</keyword>
<gene>
    <name evidence="7" type="ORF">C666_07585</name>
</gene>
<dbReference type="eggNOG" id="COG1167">
    <property type="taxonomic scope" value="Bacteria"/>
</dbReference>
<evidence type="ECO:0000256" key="2">
    <source>
        <dbReference type="ARBA" id="ARBA00022898"/>
    </source>
</evidence>
<dbReference type="InterPro" id="IPR004839">
    <property type="entry name" value="Aminotransferase_I/II_large"/>
</dbReference>
<dbReference type="CDD" id="cd00609">
    <property type="entry name" value="AAT_like"/>
    <property type="match status" value="1"/>
</dbReference>
<dbReference type="RefSeq" id="WP_004336272.1">
    <property type="nucleotide sequence ID" value="NZ_AMXE01000020.1"/>
</dbReference>
<name>N6Z3D3_THAL4</name>
<organism evidence="7 8">
    <name type="scientific">Thauera linaloolentis (strain DSM 12138 / JCM 21573 / CCUG 41526 / CIP 105981 / IAM 15112 / NBRC 102519 / 47Lol)</name>
    <dbReference type="NCBI Taxonomy" id="1123367"/>
    <lineage>
        <taxon>Bacteria</taxon>
        <taxon>Pseudomonadati</taxon>
        <taxon>Pseudomonadota</taxon>
        <taxon>Betaproteobacteria</taxon>
        <taxon>Rhodocyclales</taxon>
        <taxon>Zoogloeaceae</taxon>
        <taxon>Thauera</taxon>
    </lineage>
</organism>
<dbReference type="PANTHER" id="PTHR46577:SF2">
    <property type="entry name" value="TRANSCRIPTIONAL REGULATORY PROTEIN"/>
    <property type="match status" value="1"/>
</dbReference>
<dbReference type="Gene3D" id="1.10.10.10">
    <property type="entry name" value="Winged helix-like DNA-binding domain superfamily/Winged helix DNA-binding domain"/>
    <property type="match status" value="1"/>
</dbReference>
<dbReference type="InterPro" id="IPR036390">
    <property type="entry name" value="WH_DNA-bd_sf"/>
</dbReference>
<keyword evidence="3" id="KW-0805">Transcription regulation</keyword>
<keyword evidence="2" id="KW-0663">Pyridoxal phosphate</keyword>
<dbReference type="PANTHER" id="PTHR46577">
    <property type="entry name" value="HTH-TYPE TRANSCRIPTIONAL REGULATORY PROTEIN GABR"/>
    <property type="match status" value="1"/>
</dbReference>
<dbReference type="SUPFAM" id="SSF53383">
    <property type="entry name" value="PLP-dependent transferases"/>
    <property type="match status" value="1"/>
</dbReference>
<dbReference type="SMART" id="SM00345">
    <property type="entry name" value="HTH_GNTR"/>
    <property type="match status" value="1"/>
</dbReference>
<dbReference type="EMBL" id="AMXE01000020">
    <property type="protein sequence ID" value="ENO89122.1"/>
    <property type="molecule type" value="Genomic_DNA"/>
</dbReference>
<dbReference type="CDD" id="cd07377">
    <property type="entry name" value="WHTH_GntR"/>
    <property type="match status" value="1"/>
</dbReference>
<dbReference type="InterPro" id="IPR000524">
    <property type="entry name" value="Tscrpt_reg_HTH_GntR"/>
</dbReference>
<dbReference type="Gene3D" id="3.90.1150.10">
    <property type="entry name" value="Aspartate Aminotransferase, domain 1"/>
    <property type="match status" value="1"/>
</dbReference>
<dbReference type="Pfam" id="PF00392">
    <property type="entry name" value="GntR"/>
    <property type="match status" value="1"/>
</dbReference>
<feature type="domain" description="HTH gntR-type" evidence="6">
    <location>
        <begin position="4"/>
        <end position="72"/>
    </location>
</feature>
<evidence type="ECO:0000313" key="7">
    <source>
        <dbReference type="EMBL" id="ENO89122.1"/>
    </source>
</evidence>
<dbReference type="SUPFAM" id="SSF46785">
    <property type="entry name" value="Winged helix' DNA-binding domain"/>
    <property type="match status" value="1"/>
</dbReference>
<dbReference type="Gene3D" id="3.40.640.10">
    <property type="entry name" value="Type I PLP-dependent aspartate aminotransferase-like (Major domain)"/>
    <property type="match status" value="1"/>
</dbReference>
<dbReference type="GO" id="GO:0003677">
    <property type="term" value="F:DNA binding"/>
    <property type="evidence" value="ECO:0007669"/>
    <property type="project" value="UniProtKB-KW"/>
</dbReference>
<evidence type="ECO:0000256" key="1">
    <source>
        <dbReference type="ARBA" id="ARBA00005384"/>
    </source>
</evidence>
<evidence type="ECO:0000259" key="6">
    <source>
        <dbReference type="PROSITE" id="PS50949"/>
    </source>
</evidence>
<keyword evidence="4" id="KW-0238">DNA-binding</keyword>
<evidence type="ECO:0000256" key="4">
    <source>
        <dbReference type="ARBA" id="ARBA00023125"/>
    </source>
</evidence>
<accession>N6Z3D3</accession>
<dbReference type="InterPro" id="IPR015421">
    <property type="entry name" value="PyrdxlP-dep_Trfase_major"/>
</dbReference>